<accession>A0A1T5GCD0</accession>
<proteinExistence type="predicted"/>
<dbReference type="STRING" id="619805.SAMN05660477_02711"/>
<dbReference type="RefSeq" id="WP_079667895.1">
    <property type="nucleotide sequence ID" value="NZ_FUYZ01000011.1"/>
</dbReference>
<dbReference type="AlphaFoldDB" id="A0A1T5GCD0"/>
<reference evidence="1 2" key="1">
    <citation type="submission" date="2017-02" db="EMBL/GenBank/DDBJ databases">
        <authorList>
            <person name="Peterson S.W."/>
        </authorList>
    </citation>
    <scope>NUCLEOTIDE SEQUENCE [LARGE SCALE GENOMIC DNA]</scope>
    <source>
        <strain evidence="1 2">DSM 22323</strain>
    </source>
</reference>
<sequence>MKKSFIFFNMCFLALLYKGQRVGINNTDPQRTLDVNGNLRVTNIVDKSAVAGTDHLIAVNRQNGNVDYIDIKSLQQSGKNNMEVGRSIYNATTADTAKECSCGDIIVRFNGNKAEFKLKTTDVFTSNGETNFNLSYGIKRFSGSSYSYVNKTNVAFQNVNNQALDYYNKYRNLDDIDFTDSMIGIYTLVLPKQDNLYRITMGRFSNSSTTRTYSLICEKFYLQDAL</sequence>
<dbReference type="EMBL" id="FUYZ01000011">
    <property type="protein sequence ID" value="SKC06056.1"/>
    <property type="molecule type" value="Genomic_DNA"/>
</dbReference>
<protein>
    <submittedName>
        <fullName evidence="1">Uncharacterized protein</fullName>
    </submittedName>
</protein>
<evidence type="ECO:0000313" key="2">
    <source>
        <dbReference type="Proteomes" id="UP000191112"/>
    </source>
</evidence>
<gene>
    <name evidence="1" type="ORF">SAMN05660477_02711</name>
</gene>
<dbReference type="OrthoDB" id="1241047at2"/>
<dbReference type="Proteomes" id="UP000191112">
    <property type="component" value="Unassembled WGS sequence"/>
</dbReference>
<keyword evidence="2" id="KW-1185">Reference proteome</keyword>
<name>A0A1T5GCD0_9FLAO</name>
<organism evidence="1 2">
    <name type="scientific">Soonwooa buanensis</name>
    <dbReference type="NCBI Taxonomy" id="619805"/>
    <lineage>
        <taxon>Bacteria</taxon>
        <taxon>Pseudomonadati</taxon>
        <taxon>Bacteroidota</taxon>
        <taxon>Flavobacteriia</taxon>
        <taxon>Flavobacteriales</taxon>
        <taxon>Weeksellaceae</taxon>
        <taxon>Chryseobacterium group</taxon>
        <taxon>Soonwooa</taxon>
    </lineage>
</organism>
<evidence type="ECO:0000313" key="1">
    <source>
        <dbReference type="EMBL" id="SKC06056.1"/>
    </source>
</evidence>